<dbReference type="NCBIfam" id="TIGR00254">
    <property type="entry name" value="GGDEF"/>
    <property type="match status" value="1"/>
</dbReference>
<feature type="domain" description="GGDEF" evidence="6">
    <location>
        <begin position="295"/>
        <end position="428"/>
    </location>
</feature>
<comment type="caution">
    <text evidence="2">Lacks conserved residue(s) required for the propagation of feature annotation.</text>
</comment>
<evidence type="ECO:0000256" key="1">
    <source>
        <dbReference type="ARBA" id="ARBA00051114"/>
    </source>
</evidence>
<dbReference type="SUPFAM" id="SSF55073">
    <property type="entry name" value="Nucleotide cyclase"/>
    <property type="match status" value="1"/>
</dbReference>
<protein>
    <submittedName>
        <fullName evidence="7">EAL domain-containing protein</fullName>
    </submittedName>
</protein>
<evidence type="ECO:0000313" key="8">
    <source>
        <dbReference type="Proteomes" id="UP000500767"/>
    </source>
</evidence>
<sequence length="713" mass="77910">MSRVLLITDDPAQASALSVILRSSRYGSFKVTWVRTLSSALQQADLAGIAVVVVNLILPDSNGIATYDRLTAIIPHTPIVTITASEDEDLALEAIRRGARATLTQNDFSRSMITQTLRNIIQRNVVELAYYKEKARAGIVLNSIGDGVISTDLEGRIDYLNIAAEELTGWPREEANGHLIDDVMRIINGKSRLPQPCPINLVLQGEEKVGMKPDSILVRRDMTEVPIEDSVSPVNDWSGLMTGAVMVFHDVGAAQAMNQKMTYLAQYDFLTDLPNRMLLNDRIAQSIKIAERHNSMIALLFLDLDGFKHINDSLGHESGDRFLQSVARRLTDAVRKSDTVSRRGGDEFLILLNDIKEPANAAAIADKVIASLKLPHSIRGVEAFVTVSVGISLCPTDGHDPEKLIKSADTAMYYAKANGGDNYQFFGKEMNTRAVERHFIEGHLRQALDAQEFVLHYQPLVNLQSGRITGAEALLRWNSADRGLVFPPDFITVAEDSGLIVPIGRWVLLEACTQGRRWLHAGLPPVSIAVNISAVEFRRRDFLEGVRSIIEGTGFDPGFLQLEITESALMQDAKAGAAILRELKKLGVQIALDDFGTGYSSLSYLKQFPIDILKIDKSFVQDIDGGNDDGIIVSAVIAMGNSLKKRVVAEGIENAAQLGFLHGLSCEEGQGYLFSRPVTSDALAHLLANGLPLRPADPAMPHSEMAMVDGGLA</sequence>
<dbReference type="Pfam" id="PF00989">
    <property type="entry name" value="PAS"/>
    <property type="match status" value="1"/>
</dbReference>
<dbReference type="Gene3D" id="3.30.450.20">
    <property type="entry name" value="PAS domain"/>
    <property type="match status" value="1"/>
</dbReference>
<evidence type="ECO:0000313" key="7">
    <source>
        <dbReference type="EMBL" id="QKE89694.1"/>
    </source>
</evidence>
<dbReference type="CDD" id="cd00156">
    <property type="entry name" value="REC"/>
    <property type="match status" value="1"/>
</dbReference>
<dbReference type="NCBIfam" id="TIGR00229">
    <property type="entry name" value="sensory_box"/>
    <property type="match status" value="1"/>
</dbReference>
<evidence type="ECO:0000256" key="2">
    <source>
        <dbReference type="PROSITE-ProRule" id="PRU00169"/>
    </source>
</evidence>
<dbReference type="GO" id="GO:0071732">
    <property type="term" value="P:cellular response to nitric oxide"/>
    <property type="evidence" value="ECO:0007669"/>
    <property type="project" value="UniProtKB-ARBA"/>
</dbReference>
<dbReference type="InterPro" id="IPR000014">
    <property type="entry name" value="PAS"/>
</dbReference>
<evidence type="ECO:0000259" key="5">
    <source>
        <dbReference type="PROSITE" id="PS50883"/>
    </source>
</evidence>
<dbReference type="CDD" id="cd01948">
    <property type="entry name" value="EAL"/>
    <property type="match status" value="1"/>
</dbReference>
<keyword evidence="8" id="KW-1185">Reference proteome</keyword>
<dbReference type="PROSITE" id="PS50112">
    <property type="entry name" value="PAS"/>
    <property type="match status" value="1"/>
</dbReference>
<dbReference type="SUPFAM" id="SSF141868">
    <property type="entry name" value="EAL domain-like"/>
    <property type="match status" value="1"/>
</dbReference>
<dbReference type="InterPro" id="IPR000160">
    <property type="entry name" value="GGDEF_dom"/>
</dbReference>
<name>A0A6M8HMU4_9PROT</name>
<dbReference type="InterPro" id="IPR035965">
    <property type="entry name" value="PAS-like_dom_sf"/>
</dbReference>
<dbReference type="RefSeq" id="WP_171834683.1">
    <property type="nucleotide sequence ID" value="NZ_CP053708.1"/>
</dbReference>
<dbReference type="CDD" id="cd01949">
    <property type="entry name" value="GGDEF"/>
    <property type="match status" value="1"/>
</dbReference>
<dbReference type="SUPFAM" id="SSF52172">
    <property type="entry name" value="CheY-like"/>
    <property type="match status" value="1"/>
</dbReference>
<dbReference type="Gene3D" id="3.40.50.2300">
    <property type="match status" value="1"/>
</dbReference>
<feature type="domain" description="EAL" evidence="5">
    <location>
        <begin position="437"/>
        <end position="691"/>
    </location>
</feature>
<dbReference type="FunFam" id="3.30.70.270:FF:000001">
    <property type="entry name" value="Diguanylate cyclase domain protein"/>
    <property type="match status" value="1"/>
</dbReference>
<dbReference type="GO" id="GO:0000160">
    <property type="term" value="P:phosphorelay signal transduction system"/>
    <property type="evidence" value="ECO:0007669"/>
    <property type="project" value="InterPro"/>
</dbReference>
<dbReference type="InterPro" id="IPR035919">
    <property type="entry name" value="EAL_sf"/>
</dbReference>
<dbReference type="InterPro" id="IPR001633">
    <property type="entry name" value="EAL_dom"/>
</dbReference>
<dbReference type="SMART" id="SM00052">
    <property type="entry name" value="EAL"/>
    <property type="match status" value="1"/>
</dbReference>
<comment type="catalytic activity">
    <reaction evidence="1">
        <text>3',3'-c-di-GMP + H2O = 5'-phosphoguanylyl(3'-&gt;5')guanosine + H(+)</text>
        <dbReference type="Rhea" id="RHEA:24902"/>
        <dbReference type="ChEBI" id="CHEBI:15377"/>
        <dbReference type="ChEBI" id="CHEBI:15378"/>
        <dbReference type="ChEBI" id="CHEBI:58754"/>
        <dbReference type="ChEBI" id="CHEBI:58805"/>
        <dbReference type="EC" id="3.1.4.52"/>
    </reaction>
    <physiologicalReaction direction="left-to-right" evidence="1">
        <dbReference type="Rhea" id="RHEA:24903"/>
    </physiologicalReaction>
</comment>
<dbReference type="InterPro" id="IPR011006">
    <property type="entry name" value="CheY-like_superfamily"/>
</dbReference>
<dbReference type="KEGG" id="lck:HN018_06235"/>
<dbReference type="SUPFAM" id="SSF55785">
    <property type="entry name" value="PYP-like sensor domain (PAS domain)"/>
    <property type="match status" value="1"/>
</dbReference>
<accession>A0A6M8HMU4</accession>
<feature type="domain" description="PAS" evidence="4">
    <location>
        <begin position="133"/>
        <end position="177"/>
    </location>
</feature>
<proteinExistence type="predicted"/>
<dbReference type="EMBL" id="CP053708">
    <property type="protein sequence ID" value="QKE89694.1"/>
    <property type="molecule type" value="Genomic_DNA"/>
</dbReference>
<dbReference type="SMART" id="SM00267">
    <property type="entry name" value="GGDEF"/>
    <property type="match status" value="1"/>
</dbReference>
<dbReference type="InterPro" id="IPR043128">
    <property type="entry name" value="Rev_trsase/Diguanyl_cyclase"/>
</dbReference>
<reference evidence="7 8" key="1">
    <citation type="journal article" date="2014" name="World J. Microbiol. Biotechnol.">
        <title>Biodiversity and physiological characteristics of Antarctic and Arctic lichens-associated bacteria.</title>
        <authorList>
            <person name="Lee Y.M."/>
            <person name="Kim E.H."/>
            <person name="Lee H.K."/>
            <person name="Hong S.G."/>
        </authorList>
    </citation>
    <scope>NUCLEOTIDE SEQUENCE [LARGE SCALE GENOMIC DNA]</scope>
    <source>
        <strain evidence="7 8">PAMC 26569</strain>
    </source>
</reference>
<dbReference type="InterPro" id="IPR001789">
    <property type="entry name" value="Sig_transdc_resp-reg_receiver"/>
</dbReference>
<dbReference type="Pfam" id="PF00563">
    <property type="entry name" value="EAL"/>
    <property type="match status" value="1"/>
</dbReference>
<organism evidence="7 8">
    <name type="scientific">Lichenicola cladoniae</name>
    <dbReference type="NCBI Taxonomy" id="1484109"/>
    <lineage>
        <taxon>Bacteria</taxon>
        <taxon>Pseudomonadati</taxon>
        <taxon>Pseudomonadota</taxon>
        <taxon>Alphaproteobacteria</taxon>
        <taxon>Acetobacterales</taxon>
        <taxon>Acetobacteraceae</taxon>
        <taxon>Lichenicola</taxon>
    </lineage>
</organism>
<dbReference type="Pfam" id="PF00072">
    <property type="entry name" value="Response_reg"/>
    <property type="match status" value="1"/>
</dbReference>
<dbReference type="GO" id="GO:0006355">
    <property type="term" value="P:regulation of DNA-templated transcription"/>
    <property type="evidence" value="ECO:0007669"/>
    <property type="project" value="InterPro"/>
</dbReference>
<dbReference type="FunFam" id="3.20.20.450:FF:000001">
    <property type="entry name" value="Cyclic di-GMP phosphodiesterase yahA"/>
    <property type="match status" value="1"/>
</dbReference>
<dbReference type="SMART" id="SM00091">
    <property type="entry name" value="PAS"/>
    <property type="match status" value="1"/>
</dbReference>
<dbReference type="CDD" id="cd00130">
    <property type="entry name" value="PAS"/>
    <property type="match status" value="1"/>
</dbReference>
<dbReference type="SMART" id="SM00448">
    <property type="entry name" value="REC"/>
    <property type="match status" value="1"/>
</dbReference>
<dbReference type="Gene3D" id="3.20.20.450">
    <property type="entry name" value="EAL domain"/>
    <property type="match status" value="1"/>
</dbReference>
<gene>
    <name evidence="7" type="ORF">HN018_06235</name>
</gene>
<evidence type="ECO:0000259" key="4">
    <source>
        <dbReference type="PROSITE" id="PS50112"/>
    </source>
</evidence>
<evidence type="ECO:0000259" key="6">
    <source>
        <dbReference type="PROSITE" id="PS50887"/>
    </source>
</evidence>
<dbReference type="PROSITE" id="PS50110">
    <property type="entry name" value="RESPONSE_REGULATORY"/>
    <property type="match status" value="1"/>
</dbReference>
<dbReference type="PROSITE" id="PS50883">
    <property type="entry name" value="EAL"/>
    <property type="match status" value="1"/>
</dbReference>
<dbReference type="InterPro" id="IPR013767">
    <property type="entry name" value="PAS_fold"/>
</dbReference>
<feature type="domain" description="Response regulatory" evidence="3">
    <location>
        <begin position="3"/>
        <end position="120"/>
    </location>
</feature>
<dbReference type="Proteomes" id="UP000500767">
    <property type="component" value="Chromosome"/>
</dbReference>
<dbReference type="InterPro" id="IPR029787">
    <property type="entry name" value="Nucleotide_cyclase"/>
</dbReference>
<dbReference type="AlphaFoldDB" id="A0A6M8HMU4"/>
<evidence type="ECO:0000259" key="3">
    <source>
        <dbReference type="PROSITE" id="PS50110"/>
    </source>
</evidence>
<dbReference type="GO" id="GO:0071111">
    <property type="term" value="F:cyclic-guanylate-specific phosphodiesterase activity"/>
    <property type="evidence" value="ECO:0007669"/>
    <property type="project" value="UniProtKB-EC"/>
</dbReference>
<dbReference type="PANTHER" id="PTHR44757">
    <property type="entry name" value="DIGUANYLATE CYCLASE DGCP"/>
    <property type="match status" value="1"/>
</dbReference>
<dbReference type="PROSITE" id="PS50887">
    <property type="entry name" value="GGDEF"/>
    <property type="match status" value="1"/>
</dbReference>
<dbReference type="PANTHER" id="PTHR44757:SF2">
    <property type="entry name" value="BIOFILM ARCHITECTURE MAINTENANCE PROTEIN MBAA"/>
    <property type="match status" value="1"/>
</dbReference>
<dbReference type="Pfam" id="PF00990">
    <property type="entry name" value="GGDEF"/>
    <property type="match status" value="1"/>
</dbReference>
<dbReference type="InterPro" id="IPR052155">
    <property type="entry name" value="Biofilm_reg_signaling"/>
</dbReference>
<dbReference type="Gene3D" id="3.30.70.270">
    <property type="match status" value="1"/>
</dbReference>